<organism evidence="2 3">
    <name type="scientific">Stephania japonica</name>
    <dbReference type="NCBI Taxonomy" id="461633"/>
    <lineage>
        <taxon>Eukaryota</taxon>
        <taxon>Viridiplantae</taxon>
        <taxon>Streptophyta</taxon>
        <taxon>Embryophyta</taxon>
        <taxon>Tracheophyta</taxon>
        <taxon>Spermatophyta</taxon>
        <taxon>Magnoliopsida</taxon>
        <taxon>Ranunculales</taxon>
        <taxon>Menispermaceae</taxon>
        <taxon>Menispermoideae</taxon>
        <taxon>Cissampelideae</taxon>
        <taxon>Stephania</taxon>
    </lineage>
</organism>
<keyword evidence="3" id="KW-1185">Reference proteome</keyword>
<evidence type="ECO:0000256" key="1">
    <source>
        <dbReference type="SAM" id="MobiDB-lite"/>
    </source>
</evidence>
<gene>
    <name evidence="2" type="ORF">Sjap_008677</name>
</gene>
<feature type="compositionally biased region" description="Basic and acidic residues" evidence="1">
    <location>
        <begin position="15"/>
        <end position="31"/>
    </location>
</feature>
<name>A0AAP0PB37_9MAGN</name>
<sequence>MTQDRFRMHRMAHTKKTEEPKKTKEGNKKTVVKGERVGRRVQTAFYRKSKELGRAMGDSPKVSELHDNAPIIQAPDVVAR</sequence>
<feature type="region of interest" description="Disordered" evidence="1">
    <location>
        <begin position="1"/>
        <end position="31"/>
    </location>
</feature>
<protein>
    <submittedName>
        <fullName evidence="2">Uncharacterized protein</fullName>
    </submittedName>
</protein>
<dbReference type="Proteomes" id="UP001417504">
    <property type="component" value="Unassembled WGS sequence"/>
</dbReference>
<comment type="caution">
    <text evidence="2">The sequence shown here is derived from an EMBL/GenBank/DDBJ whole genome shotgun (WGS) entry which is preliminary data.</text>
</comment>
<proteinExistence type="predicted"/>
<dbReference type="AlphaFoldDB" id="A0AAP0PB37"/>
<dbReference type="EMBL" id="JBBNAE010000003">
    <property type="protein sequence ID" value="KAK9138083.1"/>
    <property type="molecule type" value="Genomic_DNA"/>
</dbReference>
<evidence type="ECO:0000313" key="3">
    <source>
        <dbReference type="Proteomes" id="UP001417504"/>
    </source>
</evidence>
<accession>A0AAP0PB37</accession>
<evidence type="ECO:0000313" key="2">
    <source>
        <dbReference type="EMBL" id="KAK9138083.1"/>
    </source>
</evidence>
<reference evidence="2 3" key="1">
    <citation type="submission" date="2024-01" db="EMBL/GenBank/DDBJ databases">
        <title>Genome assemblies of Stephania.</title>
        <authorList>
            <person name="Yang L."/>
        </authorList>
    </citation>
    <scope>NUCLEOTIDE SEQUENCE [LARGE SCALE GENOMIC DNA]</scope>
    <source>
        <strain evidence="2">QJT</strain>
        <tissue evidence="2">Leaf</tissue>
    </source>
</reference>